<dbReference type="OrthoDB" id="4542282at2"/>
<dbReference type="PANTHER" id="PTHR34075:SF5">
    <property type="entry name" value="BLR3430 PROTEIN"/>
    <property type="match status" value="1"/>
</dbReference>
<keyword evidence="3" id="KW-1185">Reference proteome</keyword>
<organism evidence="2 3">
    <name type="scientific">Rhodococcus spongiicola</name>
    <dbReference type="NCBI Taxonomy" id="2487352"/>
    <lineage>
        <taxon>Bacteria</taxon>
        <taxon>Bacillati</taxon>
        <taxon>Actinomycetota</taxon>
        <taxon>Actinomycetes</taxon>
        <taxon>Mycobacteriales</taxon>
        <taxon>Nocardiaceae</taxon>
        <taxon>Rhodococcus</taxon>
    </lineage>
</organism>
<evidence type="ECO:0000313" key="2">
    <source>
        <dbReference type="EMBL" id="RVW01044.1"/>
    </source>
</evidence>
<proteinExistence type="predicted"/>
<dbReference type="AlphaFoldDB" id="A0A3S3ZHQ4"/>
<protein>
    <submittedName>
        <fullName evidence="2">OB-fold domain-containing protein</fullName>
    </submittedName>
</protein>
<dbReference type="PANTHER" id="PTHR34075">
    <property type="entry name" value="BLR3430 PROTEIN"/>
    <property type="match status" value="1"/>
</dbReference>
<evidence type="ECO:0000259" key="1">
    <source>
        <dbReference type="Pfam" id="PF01796"/>
    </source>
</evidence>
<gene>
    <name evidence="2" type="ORF">EF834_16665</name>
</gene>
<dbReference type="RefSeq" id="WP_127948316.1">
    <property type="nucleotide sequence ID" value="NZ_RKLN01000006.1"/>
</dbReference>
<feature type="domain" description="ChsH2 C-terminal OB-fold" evidence="1">
    <location>
        <begin position="49"/>
        <end position="98"/>
    </location>
</feature>
<dbReference type="EMBL" id="RKLN01000006">
    <property type="protein sequence ID" value="RVW01044.1"/>
    <property type="molecule type" value="Genomic_DNA"/>
</dbReference>
<accession>A0A3S3ZHQ4</accession>
<dbReference type="Proteomes" id="UP000284333">
    <property type="component" value="Unassembled WGS sequence"/>
</dbReference>
<name>A0A3S3ZHQ4_9NOCA</name>
<reference evidence="2 3" key="1">
    <citation type="submission" date="2018-11" db="EMBL/GenBank/DDBJ databases">
        <title>Rhodococcus spongicola sp. nov. and Rhodococcus xishaensis sp. nov. from marine sponges.</title>
        <authorList>
            <person name="Li L."/>
            <person name="Lin H.W."/>
        </authorList>
    </citation>
    <scope>NUCLEOTIDE SEQUENCE [LARGE SCALE GENOMIC DNA]</scope>
    <source>
        <strain evidence="2 3">LHW50502</strain>
    </source>
</reference>
<dbReference type="InterPro" id="IPR012340">
    <property type="entry name" value="NA-bd_OB-fold"/>
</dbReference>
<dbReference type="Pfam" id="PF01796">
    <property type="entry name" value="OB_ChsH2_C"/>
    <property type="match status" value="1"/>
</dbReference>
<evidence type="ECO:0000313" key="3">
    <source>
        <dbReference type="Proteomes" id="UP000284333"/>
    </source>
</evidence>
<sequence>MHAQLQRPGTTIQDDFTIGRCDCCKTLLSPDAAVCSSCHSAEISRTSTGGNGSIVSWTVVEVFASRTSNDCVPHTIAIVALDEGPWTYAWIAGAPDANGKAPIRVRYHHMIPGEPYPMFVLQQTR</sequence>
<comment type="caution">
    <text evidence="2">The sequence shown here is derived from an EMBL/GenBank/DDBJ whole genome shotgun (WGS) entry which is preliminary data.</text>
</comment>
<dbReference type="InterPro" id="IPR052513">
    <property type="entry name" value="Thioester_dehydratase-like"/>
</dbReference>
<dbReference type="InterPro" id="IPR002878">
    <property type="entry name" value="ChsH2_C"/>
</dbReference>
<dbReference type="SUPFAM" id="SSF50249">
    <property type="entry name" value="Nucleic acid-binding proteins"/>
    <property type="match status" value="1"/>
</dbReference>